<comment type="similarity">
    <text evidence="1">Belongs to the 4-hydroxybenzoyl-CoA thioesterase family.</text>
</comment>
<dbReference type="EMBL" id="QWLV01000007">
    <property type="protein sequence ID" value="RHW16748.1"/>
    <property type="molecule type" value="Genomic_DNA"/>
</dbReference>
<dbReference type="CDD" id="cd00586">
    <property type="entry name" value="4HBT"/>
    <property type="match status" value="1"/>
</dbReference>
<reference evidence="3 4" key="1">
    <citation type="submission" date="2018-08" db="EMBL/GenBank/DDBJ databases">
        <title>The multiple taxonomic identification of Sphingomonas gilva.</title>
        <authorList>
            <person name="Zhu D."/>
            <person name="Zheng S."/>
        </authorList>
    </citation>
    <scope>NUCLEOTIDE SEQUENCE [LARGE SCALE GENOMIC DNA]</scope>
    <source>
        <strain evidence="3 4">ZDH117</strain>
    </source>
</reference>
<dbReference type="OrthoDB" id="9799036at2"/>
<keyword evidence="2" id="KW-0378">Hydrolase</keyword>
<evidence type="ECO:0000256" key="2">
    <source>
        <dbReference type="ARBA" id="ARBA00022801"/>
    </source>
</evidence>
<evidence type="ECO:0000313" key="3">
    <source>
        <dbReference type="EMBL" id="RHW16748.1"/>
    </source>
</evidence>
<dbReference type="AlphaFoldDB" id="A0A396RKH6"/>
<evidence type="ECO:0000256" key="1">
    <source>
        <dbReference type="ARBA" id="ARBA00005953"/>
    </source>
</evidence>
<dbReference type="PANTHER" id="PTHR31793">
    <property type="entry name" value="4-HYDROXYBENZOYL-COA THIOESTERASE FAMILY MEMBER"/>
    <property type="match status" value="1"/>
</dbReference>
<dbReference type="PIRSF" id="PIRSF003230">
    <property type="entry name" value="YbgC"/>
    <property type="match status" value="1"/>
</dbReference>
<comment type="caution">
    <text evidence="3">The sequence shown here is derived from an EMBL/GenBank/DDBJ whole genome shotgun (WGS) entry which is preliminary data.</text>
</comment>
<dbReference type="RefSeq" id="WP_118864722.1">
    <property type="nucleotide sequence ID" value="NZ_QWLV01000007.1"/>
</dbReference>
<dbReference type="Proteomes" id="UP000266693">
    <property type="component" value="Unassembled WGS sequence"/>
</dbReference>
<sequence>MTRPGFAFSTRFRVRYAEIDGQKVVFNSRYLEYADVAITEYWRAAEMAALDDWRDAEFHVVHADVTYRKPFRYDDMIEAFVRTDRIGTTSLVTLIELAHAETGDLHTSIRITSVNVHLDSGRPLPIPESVRARITAFDGV</sequence>
<dbReference type="SUPFAM" id="SSF54637">
    <property type="entry name" value="Thioesterase/thiol ester dehydrase-isomerase"/>
    <property type="match status" value="1"/>
</dbReference>
<dbReference type="PANTHER" id="PTHR31793:SF27">
    <property type="entry name" value="NOVEL THIOESTERASE SUPERFAMILY DOMAIN AND SAPOSIN A-TYPE DOMAIN CONTAINING PROTEIN (0610012H03RIK)"/>
    <property type="match status" value="1"/>
</dbReference>
<proteinExistence type="inferred from homology"/>
<dbReference type="GO" id="GO:0047617">
    <property type="term" value="F:fatty acyl-CoA hydrolase activity"/>
    <property type="evidence" value="ECO:0007669"/>
    <property type="project" value="TreeGrafter"/>
</dbReference>
<dbReference type="InterPro" id="IPR029069">
    <property type="entry name" value="HotDog_dom_sf"/>
</dbReference>
<dbReference type="InterPro" id="IPR006684">
    <property type="entry name" value="YbgC/YbaW"/>
</dbReference>
<protein>
    <submittedName>
        <fullName evidence="3">Acyl-CoA thioesterase</fullName>
    </submittedName>
</protein>
<name>A0A396RKH6_9SPHN</name>
<evidence type="ECO:0000313" key="4">
    <source>
        <dbReference type="Proteomes" id="UP000266693"/>
    </source>
</evidence>
<dbReference type="Pfam" id="PF13279">
    <property type="entry name" value="4HBT_2"/>
    <property type="match status" value="1"/>
</dbReference>
<organism evidence="3 4">
    <name type="scientific">Sphingomonas gilva</name>
    <dbReference type="NCBI Taxonomy" id="2305907"/>
    <lineage>
        <taxon>Bacteria</taxon>
        <taxon>Pseudomonadati</taxon>
        <taxon>Pseudomonadota</taxon>
        <taxon>Alphaproteobacteria</taxon>
        <taxon>Sphingomonadales</taxon>
        <taxon>Sphingomonadaceae</taxon>
        <taxon>Sphingomonas</taxon>
    </lineage>
</organism>
<dbReference type="InterPro" id="IPR050563">
    <property type="entry name" value="4-hydroxybenzoyl-CoA_TE"/>
</dbReference>
<gene>
    <name evidence="3" type="ORF">D1610_13525</name>
</gene>
<keyword evidence="4" id="KW-1185">Reference proteome</keyword>
<accession>A0A396RKH6</accession>
<dbReference type="Gene3D" id="3.10.129.10">
    <property type="entry name" value="Hotdog Thioesterase"/>
    <property type="match status" value="1"/>
</dbReference>